<protein>
    <submittedName>
        <fullName evidence="1">Uncharacterized protein</fullName>
    </submittedName>
</protein>
<proteinExistence type="predicted"/>
<organism evidence="1">
    <name type="scientific">Siphoviridae sp. ctv0N24</name>
    <dbReference type="NCBI Taxonomy" id="2826509"/>
    <lineage>
        <taxon>Viruses</taxon>
        <taxon>Duplodnaviria</taxon>
        <taxon>Heunggongvirae</taxon>
        <taxon>Uroviricota</taxon>
        <taxon>Caudoviricetes</taxon>
    </lineage>
</organism>
<reference evidence="1" key="1">
    <citation type="journal article" date="2021" name="Proc. Natl. Acad. Sci. U.S.A.">
        <title>A Catalog of Tens of Thousands of Viruses from Human Metagenomes Reveals Hidden Associations with Chronic Diseases.</title>
        <authorList>
            <person name="Tisza M.J."/>
            <person name="Buck C.B."/>
        </authorList>
    </citation>
    <scope>NUCLEOTIDE SEQUENCE</scope>
    <source>
        <strain evidence="1">Ctv0N24</strain>
    </source>
</reference>
<sequence length="84" mass="9736">MSKSMLVMDTPENCGKCKFISVFWCRAMHCRRVPNNDVIPNWCPLKPLPEEKEEEYWRSKLSLAWIRGWNTCISKITGGGNSDD</sequence>
<accession>A0A8S5N356</accession>
<dbReference type="EMBL" id="BK015052">
    <property type="protein sequence ID" value="DAD89041.1"/>
    <property type="molecule type" value="Genomic_DNA"/>
</dbReference>
<evidence type="ECO:0000313" key="1">
    <source>
        <dbReference type="EMBL" id="DAD89041.1"/>
    </source>
</evidence>
<name>A0A8S5N356_9CAUD</name>